<sequence>MGSDSLVIRNVHLAFPDPIDERKVWDVHCRNGKITRILPAHPRVHSFVGSLLDRFLNYASVIDAESRGLLLPALCHSHIHLDKCFLLDRCELKTGTFQEALAVTSGAKTRFPADPADLLARGRRLLSESVICGVTAIRAHVEVDATVGNACLDAALALKAEFADVCDVQIAVFAQDPLFDSPDAVTHGANYVPFAAAATRDGVSAIGSAPYVERTPSDAARNVELVLSLAARHGLFADFHLDYNIDPASCPQVHGLADTLRERSWDTPVALGHCTRLSLLDTSGWATLSSRLGSLPVTLIGLPQSDVYMMRAGGAPRGTINIPVAARAGVRVALATNNVGNAFTPQGTPDPLVLCPLGVALYQDPTPATCRLLLQCVTTASRAAIGFGAHGADILLRTDDAADLVLLHDCASARDAVMCPPFVRTTVRAGRIVAFRRAESWIDSARVYPFDISGSGRGPHGETTSAGIR</sequence>
<dbReference type="Proteomes" id="UP000814128">
    <property type="component" value="Unassembled WGS sequence"/>
</dbReference>
<name>A0ACB8QBV2_9AGAM</name>
<protein>
    <submittedName>
        <fullName evidence="1">Uncharacterized protein</fullName>
    </submittedName>
</protein>
<evidence type="ECO:0000313" key="1">
    <source>
        <dbReference type="EMBL" id="KAI0029168.1"/>
    </source>
</evidence>
<organism evidence="1 2">
    <name type="scientific">Vararia minispora EC-137</name>
    <dbReference type="NCBI Taxonomy" id="1314806"/>
    <lineage>
        <taxon>Eukaryota</taxon>
        <taxon>Fungi</taxon>
        <taxon>Dikarya</taxon>
        <taxon>Basidiomycota</taxon>
        <taxon>Agaricomycotina</taxon>
        <taxon>Agaricomycetes</taxon>
        <taxon>Russulales</taxon>
        <taxon>Lachnocladiaceae</taxon>
        <taxon>Vararia</taxon>
    </lineage>
</organism>
<reference evidence="1" key="2">
    <citation type="journal article" date="2022" name="New Phytol.">
        <title>Evolutionary transition to the ectomycorrhizal habit in the genomes of a hyperdiverse lineage of mushroom-forming fungi.</title>
        <authorList>
            <person name="Looney B."/>
            <person name="Miyauchi S."/>
            <person name="Morin E."/>
            <person name="Drula E."/>
            <person name="Courty P.E."/>
            <person name="Kohler A."/>
            <person name="Kuo A."/>
            <person name="LaButti K."/>
            <person name="Pangilinan J."/>
            <person name="Lipzen A."/>
            <person name="Riley R."/>
            <person name="Andreopoulos W."/>
            <person name="He G."/>
            <person name="Johnson J."/>
            <person name="Nolan M."/>
            <person name="Tritt A."/>
            <person name="Barry K.W."/>
            <person name="Grigoriev I.V."/>
            <person name="Nagy L.G."/>
            <person name="Hibbett D."/>
            <person name="Henrissat B."/>
            <person name="Matheny P.B."/>
            <person name="Labbe J."/>
            <person name="Martin F.M."/>
        </authorList>
    </citation>
    <scope>NUCLEOTIDE SEQUENCE</scope>
    <source>
        <strain evidence="1">EC-137</strain>
    </source>
</reference>
<reference evidence="1" key="1">
    <citation type="submission" date="2021-02" db="EMBL/GenBank/DDBJ databases">
        <authorList>
            <consortium name="DOE Joint Genome Institute"/>
            <person name="Ahrendt S."/>
            <person name="Looney B.P."/>
            <person name="Miyauchi S."/>
            <person name="Morin E."/>
            <person name="Drula E."/>
            <person name="Courty P.E."/>
            <person name="Chicoki N."/>
            <person name="Fauchery L."/>
            <person name="Kohler A."/>
            <person name="Kuo A."/>
            <person name="Labutti K."/>
            <person name="Pangilinan J."/>
            <person name="Lipzen A."/>
            <person name="Riley R."/>
            <person name="Andreopoulos W."/>
            <person name="He G."/>
            <person name="Johnson J."/>
            <person name="Barry K.W."/>
            <person name="Grigoriev I.V."/>
            <person name="Nagy L."/>
            <person name="Hibbett D."/>
            <person name="Henrissat B."/>
            <person name="Matheny P.B."/>
            <person name="Labbe J."/>
            <person name="Martin F."/>
        </authorList>
    </citation>
    <scope>NUCLEOTIDE SEQUENCE</scope>
    <source>
        <strain evidence="1">EC-137</strain>
    </source>
</reference>
<dbReference type="EMBL" id="MU273694">
    <property type="protein sequence ID" value="KAI0029168.1"/>
    <property type="molecule type" value="Genomic_DNA"/>
</dbReference>
<comment type="caution">
    <text evidence="1">The sequence shown here is derived from an EMBL/GenBank/DDBJ whole genome shotgun (WGS) entry which is preliminary data.</text>
</comment>
<accession>A0ACB8QBV2</accession>
<proteinExistence type="predicted"/>
<evidence type="ECO:0000313" key="2">
    <source>
        <dbReference type="Proteomes" id="UP000814128"/>
    </source>
</evidence>
<gene>
    <name evidence="1" type="ORF">K488DRAFT_80320</name>
</gene>
<keyword evidence="2" id="KW-1185">Reference proteome</keyword>